<proteinExistence type="predicted"/>
<keyword evidence="3" id="KW-1185">Reference proteome</keyword>
<dbReference type="AlphaFoldDB" id="A0A2N3V757"/>
<comment type="caution">
    <text evidence="2">The sequence shown here is derived from an EMBL/GenBank/DDBJ whole genome shotgun (WGS) entry which is preliminary data.</text>
</comment>
<gene>
    <name evidence="2" type="ORF">ATK86_1798</name>
</gene>
<protein>
    <submittedName>
        <fullName evidence="2">Quercetin dioxygenase-like cupin family protein</fullName>
    </submittedName>
</protein>
<evidence type="ECO:0000259" key="1">
    <source>
        <dbReference type="Pfam" id="PF07883"/>
    </source>
</evidence>
<dbReference type="InterPro" id="IPR011051">
    <property type="entry name" value="RmlC_Cupin_sf"/>
</dbReference>
<dbReference type="Pfam" id="PF07883">
    <property type="entry name" value="Cupin_2"/>
    <property type="match status" value="1"/>
</dbReference>
<dbReference type="Proteomes" id="UP000233766">
    <property type="component" value="Unassembled WGS sequence"/>
</dbReference>
<dbReference type="InterPro" id="IPR013096">
    <property type="entry name" value="Cupin_2"/>
</dbReference>
<accession>A0A2N3V757</accession>
<keyword evidence="2" id="KW-0223">Dioxygenase</keyword>
<dbReference type="GO" id="GO:0051213">
    <property type="term" value="F:dioxygenase activity"/>
    <property type="evidence" value="ECO:0007669"/>
    <property type="project" value="UniProtKB-KW"/>
</dbReference>
<evidence type="ECO:0000313" key="3">
    <source>
        <dbReference type="Proteomes" id="UP000233766"/>
    </source>
</evidence>
<dbReference type="OrthoDB" id="5145129at2"/>
<keyword evidence="2" id="KW-0560">Oxidoreductase</keyword>
<name>A0A2N3V757_9NOCA</name>
<dbReference type="SUPFAM" id="SSF51182">
    <property type="entry name" value="RmlC-like cupins"/>
    <property type="match status" value="1"/>
</dbReference>
<feature type="domain" description="Cupin type-2" evidence="1">
    <location>
        <begin position="43"/>
        <end position="103"/>
    </location>
</feature>
<reference evidence="2 3" key="1">
    <citation type="submission" date="2017-12" db="EMBL/GenBank/DDBJ databases">
        <title>Sequencing the genomes of 1000 Actinobacteria strains.</title>
        <authorList>
            <person name="Klenk H.-P."/>
        </authorList>
    </citation>
    <scope>NUCLEOTIDE SEQUENCE [LARGE SCALE GENOMIC DNA]</scope>
    <source>
        <strain evidence="2 3">DSM 44489</strain>
    </source>
</reference>
<sequence>MPVIHSADAQVHEVHNARFTSLVRPGTGSAELCVWQTEVEADSVGVPHRILGEEAFVLLSGEVTMTIDGESAPMKPGDAAVAPAGSMIALANSTDEIATLLVTVRVGFAAELADGSTFTPPWAS</sequence>
<dbReference type="RefSeq" id="WP_101468159.1">
    <property type="nucleotide sequence ID" value="NZ_PJMW01000002.1"/>
</dbReference>
<dbReference type="InterPro" id="IPR014710">
    <property type="entry name" value="RmlC-like_jellyroll"/>
</dbReference>
<evidence type="ECO:0000313" key="2">
    <source>
        <dbReference type="EMBL" id="PKV77457.1"/>
    </source>
</evidence>
<dbReference type="EMBL" id="PJMW01000002">
    <property type="protein sequence ID" value="PKV77457.1"/>
    <property type="molecule type" value="Genomic_DNA"/>
</dbReference>
<dbReference type="Gene3D" id="2.60.120.10">
    <property type="entry name" value="Jelly Rolls"/>
    <property type="match status" value="1"/>
</dbReference>
<organism evidence="2 3">
    <name type="scientific">Nocardia fluminea</name>
    <dbReference type="NCBI Taxonomy" id="134984"/>
    <lineage>
        <taxon>Bacteria</taxon>
        <taxon>Bacillati</taxon>
        <taxon>Actinomycetota</taxon>
        <taxon>Actinomycetes</taxon>
        <taxon>Mycobacteriales</taxon>
        <taxon>Nocardiaceae</taxon>
        <taxon>Nocardia</taxon>
    </lineage>
</organism>